<dbReference type="STRING" id="1561998.A0A1I7UZR2"/>
<dbReference type="PANTHER" id="PTHR12691:SF10">
    <property type="entry name" value="MEDIATOR OF RNA POLYMERASE II TRANSCRIPTION SUBUNIT 23"/>
    <property type="match status" value="1"/>
</dbReference>
<dbReference type="InterPro" id="IPR021629">
    <property type="entry name" value="Mediator_Med23"/>
</dbReference>
<keyword evidence="4" id="KW-0805">Transcription regulation</keyword>
<dbReference type="Proteomes" id="UP000095282">
    <property type="component" value="Unplaced"/>
</dbReference>
<comment type="similarity">
    <text evidence="2">Belongs to the Mediator complex subunit 23 family.</text>
</comment>
<dbReference type="PANTHER" id="PTHR12691">
    <property type="entry name" value="MEDIATOR OF RNA POLYMERASE II TRANSCRIPTION SUBUNIT 23"/>
    <property type="match status" value="1"/>
</dbReference>
<keyword evidence="5" id="KW-0804">Transcription</keyword>
<proteinExistence type="inferred from homology"/>
<dbReference type="GO" id="GO:0010628">
    <property type="term" value="P:positive regulation of gene expression"/>
    <property type="evidence" value="ECO:0007669"/>
    <property type="project" value="TreeGrafter"/>
</dbReference>
<evidence type="ECO:0000256" key="3">
    <source>
        <dbReference type="ARBA" id="ARBA00019696"/>
    </source>
</evidence>
<feature type="compositionally biased region" description="Basic and acidic residues" evidence="8">
    <location>
        <begin position="915"/>
        <end position="927"/>
    </location>
</feature>
<evidence type="ECO:0000313" key="9">
    <source>
        <dbReference type="Proteomes" id="UP000095282"/>
    </source>
</evidence>
<dbReference type="WBParaSite" id="Csp11.Scaffold630.g20966.t1">
    <property type="protein sequence ID" value="Csp11.Scaffold630.g20966.t1"/>
    <property type="gene ID" value="Csp11.Scaffold630.g20966"/>
</dbReference>
<dbReference type="Pfam" id="PF11573">
    <property type="entry name" value="Med23"/>
    <property type="match status" value="1"/>
</dbReference>
<evidence type="ECO:0000256" key="6">
    <source>
        <dbReference type="ARBA" id="ARBA00023242"/>
    </source>
</evidence>
<feature type="compositionally biased region" description="Pro residues" evidence="8">
    <location>
        <begin position="929"/>
        <end position="941"/>
    </location>
</feature>
<protein>
    <recommendedName>
        <fullName evidence="3">Mediator of RNA polymerase II transcription subunit 23</fullName>
    </recommendedName>
    <alternativeName>
        <fullName evidence="7">Mediator complex subunit 23</fullName>
    </alternativeName>
</protein>
<evidence type="ECO:0000256" key="7">
    <source>
        <dbReference type="ARBA" id="ARBA00031961"/>
    </source>
</evidence>
<evidence type="ECO:0000256" key="5">
    <source>
        <dbReference type="ARBA" id="ARBA00023163"/>
    </source>
</evidence>
<dbReference type="eggNOG" id="KOG1883">
    <property type="taxonomic scope" value="Eukaryota"/>
</dbReference>
<reference evidence="10" key="1">
    <citation type="submission" date="2016-11" db="UniProtKB">
        <authorList>
            <consortium name="WormBaseParasite"/>
        </authorList>
    </citation>
    <scope>IDENTIFICATION</scope>
</reference>
<feature type="region of interest" description="Disordered" evidence="8">
    <location>
        <begin position="905"/>
        <end position="966"/>
    </location>
</feature>
<evidence type="ECO:0000256" key="8">
    <source>
        <dbReference type="SAM" id="MobiDB-lite"/>
    </source>
</evidence>
<accession>A0A1I7UZR2</accession>
<keyword evidence="9" id="KW-1185">Reference proteome</keyword>
<evidence type="ECO:0000256" key="1">
    <source>
        <dbReference type="ARBA" id="ARBA00004123"/>
    </source>
</evidence>
<dbReference type="GO" id="GO:0006357">
    <property type="term" value="P:regulation of transcription by RNA polymerase II"/>
    <property type="evidence" value="ECO:0007669"/>
    <property type="project" value="TreeGrafter"/>
</dbReference>
<sequence>MPPANETINSHIQFIRDGIENFDSSNTAMLAVISNVCRIDNKASKVSLVALNQMIETVDPAQPLFELSYQRYAVNSFAALPLEFMDALTLRTKKYLFQQSFNYLRSFSSEKLPSPSVFETIVLFCRAEDYESAAKDLEMMAMRSLHVTNAVDRSVGDNQNMQKDQCHFLFDFLTYRIPFLHVYSKYSNIVNVLLHFSQQPANNPQNHQIYRLVEQFLMRRWNWRGCHEIITNMTVLFGVNHKENSLMRHMTNPKTFSQPVDNYQFPINPGLLKMALYSFFRAVKITGHEIIVENTLFPTIVSGFGWPEKSTTYFPKWAIDAIKTKDPASFLPNYDEIIQSVHEVARLHPSLTPHQFLIKYGEDHDPLTVYSMMAVLFRIAYTAGDTKPDITSEFYEVMEKKSPKDVVIMGTYLIDYIIADAKTQDCNEQTFKNIAKAAALLIFQWQIQRADRFLLSLIVHPTTDEDAHLCIQIANEFILTPEFQERIKWFHSNVPKKDVNPTEYIKAIVKYHDMFPEFEVCQLAVKNENVNPHLPTYYGCLIERLLPVLDQYLFVALEQQGYKLHPQILQTIALFYKYHATPIHLMYSILFTSHGKMSGPDAKSFVLTFASQIEECHLTEAFEKYNHQKTSREQLLMELIDRMSASLDFVLTPPPFVAKDWKSAELNPGAQTLYLSCIELMASPHSPETLVAAMINVMQMKPHLRPFNVINLIALLLTALPSSYAEALHEEFVAVFDNNETRNLKFEEIVFDNYEESLLLNLPNRARSINVISQNYWTHCNLSLLNSFAQEYVPKLLEHAKTEKDLWYTLRLCMPIIRRYWENWDTAKQMRSQREKFGPLFIMKLIFEKLGAMAEAGVEFVHEQHLCDLFYNCKYVFTGDFLRDTAITEFAKLPEPMRDRLKFYVSQSEPSTQQNEEKEKTPEREPEPEPAPQAPEPPAPAPQQVQHQPIQMQPMMPPPPPQPLHHLQMQHHMDFHPQQPMMAPPTPAQHQLPNMSMHQPYPGAVFHHQMQYGMPHHMHLHPQMQMQQQMPQQMHMNPMMHNMTPQQQYAYMQYMQHQQQQQHHHQPPHM</sequence>
<evidence type="ECO:0000256" key="2">
    <source>
        <dbReference type="ARBA" id="ARBA00010222"/>
    </source>
</evidence>
<dbReference type="AlphaFoldDB" id="A0A1I7UZR2"/>
<keyword evidence="6" id="KW-0539">Nucleus</keyword>
<comment type="subcellular location">
    <subcellularLocation>
        <location evidence="1">Nucleus</location>
    </subcellularLocation>
</comment>
<dbReference type="GO" id="GO:0016592">
    <property type="term" value="C:mediator complex"/>
    <property type="evidence" value="ECO:0007669"/>
    <property type="project" value="TreeGrafter"/>
</dbReference>
<name>A0A1I7UZR2_9PELO</name>
<dbReference type="GO" id="GO:0005667">
    <property type="term" value="C:transcription regulator complex"/>
    <property type="evidence" value="ECO:0007669"/>
    <property type="project" value="TreeGrafter"/>
</dbReference>
<evidence type="ECO:0000313" key="10">
    <source>
        <dbReference type="WBParaSite" id="Csp11.Scaffold630.g20966.t1"/>
    </source>
</evidence>
<feature type="compositionally biased region" description="Low complexity" evidence="8">
    <location>
        <begin position="942"/>
        <end position="954"/>
    </location>
</feature>
<organism evidence="9 10">
    <name type="scientific">Caenorhabditis tropicalis</name>
    <dbReference type="NCBI Taxonomy" id="1561998"/>
    <lineage>
        <taxon>Eukaryota</taxon>
        <taxon>Metazoa</taxon>
        <taxon>Ecdysozoa</taxon>
        <taxon>Nematoda</taxon>
        <taxon>Chromadorea</taxon>
        <taxon>Rhabditida</taxon>
        <taxon>Rhabditina</taxon>
        <taxon>Rhabditomorpha</taxon>
        <taxon>Rhabditoidea</taxon>
        <taxon>Rhabditidae</taxon>
        <taxon>Peloderinae</taxon>
        <taxon>Caenorhabditis</taxon>
    </lineage>
</organism>
<feature type="compositionally biased region" description="Polar residues" evidence="8">
    <location>
        <begin position="905"/>
        <end position="914"/>
    </location>
</feature>
<evidence type="ECO:0000256" key="4">
    <source>
        <dbReference type="ARBA" id="ARBA00023015"/>
    </source>
</evidence>